<dbReference type="Proteomes" id="UP000562929">
    <property type="component" value="Unassembled WGS sequence"/>
</dbReference>
<keyword evidence="5" id="KW-0378">Hydrolase</keyword>
<dbReference type="PANTHER" id="PTHR13367">
    <property type="entry name" value="UBIQUITIN THIOESTERASE"/>
    <property type="match status" value="1"/>
</dbReference>
<dbReference type="EMBL" id="JAACLJ010000009">
    <property type="protein sequence ID" value="KAF4580929.1"/>
    <property type="molecule type" value="Genomic_DNA"/>
</dbReference>
<evidence type="ECO:0000256" key="7">
    <source>
        <dbReference type="SAM" id="MobiDB-lite"/>
    </source>
</evidence>
<sequence>MTVYYLCLIRVHETQFEVGNDVVLQTLVFRSKRLARRLLSLLIAGLEGSRRLMSALKRVYDFASHASWKVEANCWAVNDAESGNVHLNLLTGEILINGKPPGRLPGSYESNALFKTLFGGSRLDVTAGAGHDERGMRFKTQSTIEGYRVFLNLVKSRRGETGDLKAVAFDFHHRTLRILSGGEVRSFNCLTADNLDRLHKIAGLTPKRILKHDKKKEKEGETGKKTSRIEPSRKNADREAKRTTEKKEASKSQVEIVAGWNHELSPLSQHPDLVNAVELPRFPDWSFGNRHLMERFSIRASAYYNCSLDADDQDIEYDYWQDREFDGKRSDDVLSAVCSVLTKPEPRMTFKPGDALEKLKKVFGSKTVRDPHENGIWLLRGLMAGGLLWFAFGRKRWTVDFGLDPDRKPSTRLAVPYRAKDTPSSSDFCNPDIQILLTCLCYYYGGVPDDDLLLSLQQLSKSEAAAMSGSPMDTEVDVDGFIPVESRHRITPYKTQFIKSPVQFLKVLMTSIRYNGRSIDKTHVGRMLNGVVLGEEDFEPRVKRKAEEQLGRDSEM</sequence>
<organism evidence="9 10">
    <name type="scientific">Ophiocordyceps camponoti-floridani</name>
    <dbReference type="NCBI Taxonomy" id="2030778"/>
    <lineage>
        <taxon>Eukaryota</taxon>
        <taxon>Fungi</taxon>
        <taxon>Dikarya</taxon>
        <taxon>Ascomycota</taxon>
        <taxon>Pezizomycotina</taxon>
        <taxon>Sordariomycetes</taxon>
        <taxon>Hypocreomycetidae</taxon>
        <taxon>Hypocreales</taxon>
        <taxon>Ophiocordycipitaceae</taxon>
        <taxon>Ophiocordyceps</taxon>
    </lineage>
</organism>
<keyword evidence="4" id="KW-0833">Ubl conjugation pathway</keyword>
<reference evidence="9 10" key="1">
    <citation type="journal article" date="2020" name="G3 (Bethesda)">
        <title>Genetic Underpinnings of Host Manipulation by Ophiocordyceps as Revealed by Comparative Transcriptomics.</title>
        <authorList>
            <person name="Will I."/>
            <person name="Das B."/>
            <person name="Trinh T."/>
            <person name="Brachmann A."/>
            <person name="Ohm R.A."/>
            <person name="de Bekker C."/>
        </authorList>
    </citation>
    <scope>NUCLEOTIDE SEQUENCE [LARGE SCALE GENOMIC DNA]</scope>
    <source>
        <strain evidence="9 10">EC05</strain>
    </source>
</reference>
<evidence type="ECO:0000256" key="2">
    <source>
        <dbReference type="ARBA" id="ARBA00012759"/>
    </source>
</evidence>
<dbReference type="GO" id="GO:0006508">
    <property type="term" value="P:proteolysis"/>
    <property type="evidence" value="ECO:0007669"/>
    <property type="project" value="UniProtKB-KW"/>
</dbReference>
<evidence type="ECO:0000256" key="4">
    <source>
        <dbReference type="ARBA" id="ARBA00022786"/>
    </source>
</evidence>
<gene>
    <name evidence="9" type="ORF">GQ602_007066</name>
</gene>
<comment type="catalytic activity">
    <reaction evidence="1">
        <text>Thiol-dependent hydrolysis of ester, thioester, amide, peptide and isopeptide bonds formed by the C-terminal Gly of ubiquitin (a 76-residue protein attached to proteins as an intracellular targeting signal).</text>
        <dbReference type="EC" id="3.4.19.12"/>
    </reaction>
</comment>
<feature type="region of interest" description="Disordered" evidence="7">
    <location>
        <begin position="210"/>
        <end position="252"/>
    </location>
</feature>
<dbReference type="GO" id="GO:0004843">
    <property type="term" value="F:cysteine-type deubiquitinase activity"/>
    <property type="evidence" value="ECO:0007669"/>
    <property type="project" value="UniProtKB-EC"/>
</dbReference>
<protein>
    <recommendedName>
        <fullName evidence="2">ubiquitinyl hydrolase 1</fullName>
        <ecNumber evidence="2">3.4.19.12</ecNumber>
    </recommendedName>
</protein>
<evidence type="ECO:0000259" key="8">
    <source>
        <dbReference type="Pfam" id="PF12359"/>
    </source>
</evidence>
<evidence type="ECO:0000256" key="6">
    <source>
        <dbReference type="ARBA" id="ARBA00022807"/>
    </source>
</evidence>
<dbReference type="InterPro" id="IPR022105">
    <property type="entry name" value="DUF3645"/>
</dbReference>
<comment type="caution">
    <text evidence="9">The sequence shown here is derived from an EMBL/GenBank/DDBJ whole genome shotgun (WGS) entry which is preliminary data.</text>
</comment>
<dbReference type="InterPro" id="IPR051346">
    <property type="entry name" value="OTU_Deubiquitinase"/>
</dbReference>
<dbReference type="OrthoDB" id="3182339at2759"/>
<keyword evidence="10" id="KW-1185">Reference proteome</keyword>
<keyword evidence="6" id="KW-0788">Thiol protease</keyword>
<accession>A0A8H4Q0J1</accession>
<dbReference type="Pfam" id="PF12359">
    <property type="entry name" value="DUF3645"/>
    <property type="match status" value="1"/>
</dbReference>
<evidence type="ECO:0000313" key="9">
    <source>
        <dbReference type="EMBL" id="KAF4580929.1"/>
    </source>
</evidence>
<feature type="domain" description="DUF3645" evidence="8">
    <location>
        <begin position="404"/>
        <end position="438"/>
    </location>
</feature>
<evidence type="ECO:0000313" key="10">
    <source>
        <dbReference type="Proteomes" id="UP000562929"/>
    </source>
</evidence>
<name>A0A8H4Q0J1_9HYPO</name>
<evidence type="ECO:0000256" key="3">
    <source>
        <dbReference type="ARBA" id="ARBA00022670"/>
    </source>
</evidence>
<evidence type="ECO:0000256" key="1">
    <source>
        <dbReference type="ARBA" id="ARBA00000707"/>
    </source>
</evidence>
<dbReference type="EC" id="3.4.19.12" evidence="2"/>
<dbReference type="AlphaFoldDB" id="A0A8H4Q0J1"/>
<feature type="compositionally biased region" description="Basic and acidic residues" evidence="7">
    <location>
        <begin position="216"/>
        <end position="250"/>
    </location>
</feature>
<evidence type="ECO:0000256" key="5">
    <source>
        <dbReference type="ARBA" id="ARBA00022801"/>
    </source>
</evidence>
<proteinExistence type="predicted"/>
<keyword evidence="3" id="KW-0645">Protease</keyword>
<dbReference type="PANTHER" id="PTHR13367:SF34">
    <property type="match status" value="1"/>
</dbReference>